<dbReference type="EMBL" id="JADNYJ010000045">
    <property type="protein sequence ID" value="KAF8900888.1"/>
    <property type="molecule type" value="Genomic_DNA"/>
</dbReference>
<feature type="repeat" description="WD" evidence="3">
    <location>
        <begin position="196"/>
        <end position="212"/>
    </location>
</feature>
<dbReference type="OrthoDB" id="190105at2759"/>
<dbReference type="PANTHER" id="PTHR22847">
    <property type="entry name" value="WD40 REPEAT PROTEIN"/>
    <property type="match status" value="1"/>
</dbReference>
<keyword evidence="2" id="KW-0677">Repeat</keyword>
<dbReference type="InterPro" id="IPR015943">
    <property type="entry name" value="WD40/YVTN_repeat-like_dom_sf"/>
</dbReference>
<dbReference type="AlphaFoldDB" id="A0A9P5NQV1"/>
<gene>
    <name evidence="4" type="ORF">CPB84DRAFT_1778611</name>
</gene>
<keyword evidence="1 3" id="KW-0853">WD repeat</keyword>
<evidence type="ECO:0000256" key="1">
    <source>
        <dbReference type="ARBA" id="ARBA00022574"/>
    </source>
</evidence>
<dbReference type="InterPro" id="IPR001680">
    <property type="entry name" value="WD40_rpt"/>
</dbReference>
<dbReference type="PANTHER" id="PTHR22847:SF637">
    <property type="entry name" value="WD REPEAT DOMAIN 5B"/>
    <property type="match status" value="1"/>
</dbReference>
<dbReference type="Proteomes" id="UP000724874">
    <property type="component" value="Unassembled WGS sequence"/>
</dbReference>
<name>A0A9P5NQV1_GYMJU</name>
<dbReference type="PROSITE" id="PS50082">
    <property type="entry name" value="WD_REPEATS_2"/>
    <property type="match status" value="2"/>
</dbReference>
<evidence type="ECO:0000313" key="4">
    <source>
        <dbReference type="EMBL" id="KAF8900888.1"/>
    </source>
</evidence>
<keyword evidence="5" id="KW-1185">Reference proteome</keyword>
<reference evidence="4" key="1">
    <citation type="submission" date="2020-11" db="EMBL/GenBank/DDBJ databases">
        <authorList>
            <consortium name="DOE Joint Genome Institute"/>
            <person name="Ahrendt S."/>
            <person name="Riley R."/>
            <person name="Andreopoulos W."/>
            <person name="LaButti K."/>
            <person name="Pangilinan J."/>
            <person name="Ruiz-duenas F.J."/>
            <person name="Barrasa J.M."/>
            <person name="Sanchez-Garcia M."/>
            <person name="Camarero S."/>
            <person name="Miyauchi S."/>
            <person name="Serrano A."/>
            <person name="Linde D."/>
            <person name="Babiker R."/>
            <person name="Drula E."/>
            <person name="Ayuso-Fernandez I."/>
            <person name="Pacheco R."/>
            <person name="Padilla G."/>
            <person name="Ferreira P."/>
            <person name="Barriuso J."/>
            <person name="Kellner H."/>
            <person name="Castanera R."/>
            <person name="Alfaro M."/>
            <person name="Ramirez L."/>
            <person name="Pisabarro A.G."/>
            <person name="Kuo A."/>
            <person name="Tritt A."/>
            <person name="Lipzen A."/>
            <person name="He G."/>
            <person name="Yan M."/>
            <person name="Ng V."/>
            <person name="Cullen D."/>
            <person name="Martin F."/>
            <person name="Rosso M.-N."/>
            <person name="Henrissat B."/>
            <person name="Hibbett D."/>
            <person name="Martinez A.T."/>
            <person name="Grigoriev I.V."/>
        </authorList>
    </citation>
    <scope>NUCLEOTIDE SEQUENCE</scope>
    <source>
        <strain evidence="4">AH 44721</strain>
    </source>
</reference>
<protein>
    <submittedName>
        <fullName evidence="4">WD40-repeat-containing domain protein</fullName>
    </submittedName>
</protein>
<dbReference type="SMART" id="SM00320">
    <property type="entry name" value="WD40"/>
    <property type="match status" value="2"/>
</dbReference>
<dbReference type="SUPFAM" id="SSF50978">
    <property type="entry name" value="WD40 repeat-like"/>
    <property type="match status" value="1"/>
</dbReference>
<dbReference type="InterPro" id="IPR036322">
    <property type="entry name" value="WD40_repeat_dom_sf"/>
</dbReference>
<sequence>MSTTRVSDDLKHIRIPLDDIGLDDTLRFALSPDYIIATVEKKILVYSSLDFRLIRSLECGKGRITGVDVYQNVLVTCLIDRSIHIWDLRSGKCLHTLTGYIPSFFIVKPELVEVEENSILAKEKWPRKPLIVTSSPLKSWVNSIWSLNEDTSKNLELLHEIYGQPFLSTGFAAKGRTAATAGYDCTVRVWDHTDRDNTVRIWDIQTGECRHILKSHTAMVSEIRALPSRWVSLS</sequence>
<evidence type="ECO:0000256" key="2">
    <source>
        <dbReference type="ARBA" id="ARBA00022737"/>
    </source>
</evidence>
<evidence type="ECO:0000313" key="5">
    <source>
        <dbReference type="Proteomes" id="UP000724874"/>
    </source>
</evidence>
<feature type="repeat" description="WD" evidence="3">
    <location>
        <begin position="72"/>
        <end position="96"/>
    </location>
</feature>
<organism evidence="4 5">
    <name type="scientific">Gymnopilus junonius</name>
    <name type="common">Spectacular rustgill mushroom</name>
    <name type="synonym">Gymnopilus spectabilis subsp. junonius</name>
    <dbReference type="NCBI Taxonomy" id="109634"/>
    <lineage>
        <taxon>Eukaryota</taxon>
        <taxon>Fungi</taxon>
        <taxon>Dikarya</taxon>
        <taxon>Basidiomycota</taxon>
        <taxon>Agaricomycotina</taxon>
        <taxon>Agaricomycetes</taxon>
        <taxon>Agaricomycetidae</taxon>
        <taxon>Agaricales</taxon>
        <taxon>Agaricineae</taxon>
        <taxon>Hymenogastraceae</taxon>
        <taxon>Gymnopilus</taxon>
    </lineage>
</organism>
<proteinExistence type="predicted"/>
<dbReference type="Pfam" id="PF00400">
    <property type="entry name" value="WD40"/>
    <property type="match status" value="1"/>
</dbReference>
<comment type="caution">
    <text evidence="4">The sequence shown here is derived from an EMBL/GenBank/DDBJ whole genome shotgun (WGS) entry which is preliminary data.</text>
</comment>
<feature type="non-terminal residue" evidence="4">
    <location>
        <position position="1"/>
    </location>
</feature>
<accession>A0A9P5NQV1</accession>
<dbReference type="Gene3D" id="2.130.10.10">
    <property type="entry name" value="YVTN repeat-like/Quinoprotein amine dehydrogenase"/>
    <property type="match status" value="2"/>
</dbReference>
<evidence type="ECO:0000256" key="3">
    <source>
        <dbReference type="PROSITE-ProRule" id="PRU00221"/>
    </source>
</evidence>
<dbReference type="GO" id="GO:1990234">
    <property type="term" value="C:transferase complex"/>
    <property type="evidence" value="ECO:0007669"/>
    <property type="project" value="UniProtKB-ARBA"/>
</dbReference>